<dbReference type="Proteomes" id="UP000663845">
    <property type="component" value="Unassembled WGS sequence"/>
</dbReference>
<proteinExistence type="predicted"/>
<sequence length="55" mass="5799">MDFSELTAMTTIRPPSGPSFPDKMINPIFPPSSNPTINGLPPPIFPPNSGTSSAQ</sequence>
<gene>
    <name evidence="2" type="ORF">JYZ213_LOCUS46487</name>
</gene>
<evidence type="ECO:0000313" key="3">
    <source>
        <dbReference type="Proteomes" id="UP000663845"/>
    </source>
</evidence>
<dbReference type="EMBL" id="CAJNOG010005750">
    <property type="protein sequence ID" value="CAF1554046.1"/>
    <property type="molecule type" value="Genomic_DNA"/>
</dbReference>
<accession>A0A815X7S6</accession>
<feature type="non-terminal residue" evidence="2">
    <location>
        <position position="1"/>
    </location>
</feature>
<feature type="region of interest" description="Disordered" evidence="1">
    <location>
        <begin position="1"/>
        <end position="55"/>
    </location>
</feature>
<evidence type="ECO:0000256" key="1">
    <source>
        <dbReference type="SAM" id="MobiDB-lite"/>
    </source>
</evidence>
<reference evidence="2" key="1">
    <citation type="submission" date="2021-02" db="EMBL/GenBank/DDBJ databases">
        <authorList>
            <person name="Nowell W R."/>
        </authorList>
    </citation>
    <scope>NUCLEOTIDE SEQUENCE</scope>
</reference>
<comment type="caution">
    <text evidence="2">The sequence shown here is derived from an EMBL/GenBank/DDBJ whole genome shotgun (WGS) entry which is preliminary data.</text>
</comment>
<organism evidence="2 3">
    <name type="scientific">Adineta steineri</name>
    <dbReference type="NCBI Taxonomy" id="433720"/>
    <lineage>
        <taxon>Eukaryota</taxon>
        <taxon>Metazoa</taxon>
        <taxon>Spiralia</taxon>
        <taxon>Gnathifera</taxon>
        <taxon>Rotifera</taxon>
        <taxon>Eurotatoria</taxon>
        <taxon>Bdelloidea</taxon>
        <taxon>Adinetida</taxon>
        <taxon>Adinetidae</taxon>
        <taxon>Adineta</taxon>
    </lineage>
</organism>
<dbReference type="AlphaFoldDB" id="A0A815X7S6"/>
<name>A0A815X7S6_9BILA</name>
<evidence type="ECO:0000313" key="2">
    <source>
        <dbReference type="EMBL" id="CAF1554046.1"/>
    </source>
</evidence>
<protein>
    <submittedName>
        <fullName evidence="2">Uncharacterized protein</fullName>
    </submittedName>
</protein>